<dbReference type="KEGG" id="mee:DA075_03540"/>
<keyword evidence="2" id="KW-0238">DNA-binding</keyword>
<proteinExistence type="predicted"/>
<dbReference type="InterPro" id="IPR023187">
    <property type="entry name" value="Tscrpt_reg_MarR-type_CS"/>
</dbReference>
<dbReference type="OrthoDB" id="9807800at2"/>
<evidence type="ECO:0000256" key="2">
    <source>
        <dbReference type="ARBA" id="ARBA00023125"/>
    </source>
</evidence>
<dbReference type="Pfam" id="PF12802">
    <property type="entry name" value="MarR_2"/>
    <property type="match status" value="1"/>
</dbReference>
<dbReference type="RefSeq" id="WP_099952035.1">
    <property type="nucleotide sequence ID" value="NZ_CP028843.1"/>
</dbReference>
<dbReference type="InterPro" id="IPR000835">
    <property type="entry name" value="HTH_MarR-typ"/>
</dbReference>
<evidence type="ECO:0000313" key="5">
    <source>
        <dbReference type="EMBL" id="AWB20120.1"/>
    </source>
</evidence>
<organism evidence="5 6">
    <name type="scientific">Methylobacterium currus</name>
    <dbReference type="NCBI Taxonomy" id="2051553"/>
    <lineage>
        <taxon>Bacteria</taxon>
        <taxon>Pseudomonadati</taxon>
        <taxon>Pseudomonadota</taxon>
        <taxon>Alphaproteobacteria</taxon>
        <taxon>Hyphomicrobiales</taxon>
        <taxon>Methylobacteriaceae</taxon>
        <taxon>Methylobacterium</taxon>
    </lineage>
</organism>
<dbReference type="AlphaFoldDB" id="A0A2R4WF13"/>
<dbReference type="Proteomes" id="UP000244755">
    <property type="component" value="Chromosome 1"/>
</dbReference>
<evidence type="ECO:0000259" key="4">
    <source>
        <dbReference type="PROSITE" id="PS50995"/>
    </source>
</evidence>
<dbReference type="PROSITE" id="PS01117">
    <property type="entry name" value="HTH_MARR_1"/>
    <property type="match status" value="1"/>
</dbReference>
<name>A0A2R4WF13_9HYPH</name>
<dbReference type="SMART" id="SM00347">
    <property type="entry name" value="HTH_MARR"/>
    <property type="match status" value="1"/>
</dbReference>
<sequence>MSEDAGERLSRENYAAIAAFRLELRRFLAFSEAAAAKVGLPAQQHQALLAIAGHDGPPTVGFVAEQLLVTPQTAAELVSRMVEAGLLTKAASPQDRRRLALTPTPKAEALLARLTAAHLEELRTLEPALTKALGRMQRRMIEE</sequence>
<reference evidence="5 6" key="1">
    <citation type="submission" date="2018-04" db="EMBL/GenBank/DDBJ databases">
        <title>Methylobacterium sp. PR1016A genome.</title>
        <authorList>
            <person name="Park W."/>
        </authorList>
    </citation>
    <scope>NUCLEOTIDE SEQUENCE [LARGE SCALE GENOMIC DNA]</scope>
    <source>
        <strain evidence="5 6">PR1016A</strain>
    </source>
</reference>
<protein>
    <submittedName>
        <fullName evidence="5">MarR family transcriptional regulator</fullName>
    </submittedName>
</protein>
<gene>
    <name evidence="5" type="ORF">DA075_03540</name>
</gene>
<keyword evidence="1" id="KW-0805">Transcription regulation</keyword>
<dbReference type="PROSITE" id="PS50995">
    <property type="entry name" value="HTH_MARR_2"/>
    <property type="match status" value="1"/>
</dbReference>
<dbReference type="GO" id="GO:0006950">
    <property type="term" value="P:response to stress"/>
    <property type="evidence" value="ECO:0007669"/>
    <property type="project" value="TreeGrafter"/>
</dbReference>
<dbReference type="Gene3D" id="1.10.10.10">
    <property type="entry name" value="Winged helix-like DNA-binding domain superfamily/Winged helix DNA-binding domain"/>
    <property type="match status" value="1"/>
</dbReference>
<dbReference type="SUPFAM" id="SSF46785">
    <property type="entry name" value="Winged helix' DNA-binding domain"/>
    <property type="match status" value="1"/>
</dbReference>
<dbReference type="PANTHER" id="PTHR33164:SF43">
    <property type="entry name" value="HTH-TYPE TRANSCRIPTIONAL REPRESSOR YETL"/>
    <property type="match status" value="1"/>
</dbReference>
<feature type="domain" description="HTH marR-type" evidence="4">
    <location>
        <begin position="6"/>
        <end position="143"/>
    </location>
</feature>
<dbReference type="GO" id="GO:0003700">
    <property type="term" value="F:DNA-binding transcription factor activity"/>
    <property type="evidence" value="ECO:0007669"/>
    <property type="project" value="InterPro"/>
</dbReference>
<dbReference type="InterPro" id="IPR036390">
    <property type="entry name" value="WH_DNA-bd_sf"/>
</dbReference>
<keyword evidence="3" id="KW-0804">Transcription</keyword>
<dbReference type="GO" id="GO:0003677">
    <property type="term" value="F:DNA binding"/>
    <property type="evidence" value="ECO:0007669"/>
    <property type="project" value="UniProtKB-KW"/>
</dbReference>
<keyword evidence="6" id="KW-1185">Reference proteome</keyword>
<evidence type="ECO:0000256" key="1">
    <source>
        <dbReference type="ARBA" id="ARBA00023015"/>
    </source>
</evidence>
<dbReference type="InterPro" id="IPR039422">
    <property type="entry name" value="MarR/SlyA-like"/>
</dbReference>
<evidence type="ECO:0000256" key="3">
    <source>
        <dbReference type="ARBA" id="ARBA00023163"/>
    </source>
</evidence>
<dbReference type="InterPro" id="IPR036388">
    <property type="entry name" value="WH-like_DNA-bd_sf"/>
</dbReference>
<dbReference type="EMBL" id="CP028843">
    <property type="protein sequence ID" value="AWB20120.1"/>
    <property type="molecule type" value="Genomic_DNA"/>
</dbReference>
<evidence type="ECO:0000313" key="6">
    <source>
        <dbReference type="Proteomes" id="UP000244755"/>
    </source>
</evidence>
<accession>A0A2R4WF13</accession>
<dbReference type="PANTHER" id="PTHR33164">
    <property type="entry name" value="TRANSCRIPTIONAL REGULATOR, MARR FAMILY"/>
    <property type="match status" value="1"/>
</dbReference>